<dbReference type="GO" id="GO:0042834">
    <property type="term" value="F:peptidoglycan binding"/>
    <property type="evidence" value="ECO:0007669"/>
    <property type="project" value="InterPro"/>
</dbReference>
<dbReference type="Proteomes" id="UP000244792">
    <property type="component" value="Chromosome"/>
</dbReference>
<keyword evidence="5" id="KW-1185">Reference proteome</keyword>
<dbReference type="KEGG" id="taci:TDSAC_0646"/>
<accession>A0A2R4VZQ0</accession>
<dbReference type="InterPro" id="IPR036680">
    <property type="entry name" value="SPOR-like_sf"/>
</dbReference>
<reference evidence="4 5" key="1">
    <citation type="submission" date="2017-04" db="EMBL/GenBank/DDBJ databases">
        <title>Genomic insights into metabolism of Thermodesulfobium acidiphilum.</title>
        <authorList>
            <person name="Toshchakov S.V."/>
            <person name="Frolov E.N."/>
            <person name="Kublanov I.V."/>
            <person name="Samarov N.I."/>
            <person name="Novikov A."/>
            <person name="Lebedinsky A.V."/>
            <person name="Bonch-Osmolovskaya E.A."/>
            <person name="Chernyh N.A."/>
        </authorList>
    </citation>
    <scope>NUCLEOTIDE SEQUENCE [LARGE SCALE GENOMIC DNA]</scope>
    <source>
        <strain evidence="4 5">3127-1</strain>
    </source>
</reference>
<dbReference type="RefSeq" id="WP_199919886.1">
    <property type="nucleotide sequence ID" value="NZ_CP020921.1"/>
</dbReference>
<protein>
    <submittedName>
        <fullName evidence="4">Sporulation related domain-containing protein</fullName>
    </submittedName>
</protein>
<organism evidence="4 5">
    <name type="scientific">Thermodesulfobium acidiphilum</name>
    <dbReference type="NCBI Taxonomy" id="1794699"/>
    <lineage>
        <taxon>Bacteria</taxon>
        <taxon>Pseudomonadati</taxon>
        <taxon>Thermodesulfobiota</taxon>
        <taxon>Thermodesulfobiia</taxon>
        <taxon>Thermodesulfobiales</taxon>
        <taxon>Thermodesulfobiaceae</taxon>
        <taxon>Thermodesulfobium</taxon>
    </lineage>
</organism>
<dbReference type="AlphaFoldDB" id="A0A2R4VZQ0"/>
<dbReference type="SUPFAM" id="SSF110997">
    <property type="entry name" value="Sporulation related repeat"/>
    <property type="match status" value="1"/>
</dbReference>
<dbReference type="PROSITE" id="PS51724">
    <property type="entry name" value="SPOR"/>
    <property type="match status" value="1"/>
</dbReference>
<keyword evidence="2" id="KW-1133">Transmembrane helix</keyword>
<evidence type="ECO:0000256" key="1">
    <source>
        <dbReference type="SAM" id="MobiDB-lite"/>
    </source>
</evidence>
<sequence>MKNKFFYTFIITLACLLSFFGFYLVGKGFNLLFFNRPHTQITASSENNNVEIPASSQDKSSGSNINSQQKGYNNETVTGGNSKPIIQENSQGIANESQSNNLKSTTNLLYKVRVGPFDNEQDSVGTKKELFELGYSSILLKADGSYWLQVAALNKKEDALNLVNNLKMKGINAKIISGQ</sequence>
<name>A0A2R4VZQ0_THEAF</name>
<feature type="region of interest" description="Disordered" evidence="1">
    <location>
        <begin position="45"/>
        <end position="80"/>
    </location>
</feature>
<dbReference type="EMBL" id="CP020921">
    <property type="protein sequence ID" value="AWB10019.1"/>
    <property type="molecule type" value="Genomic_DNA"/>
</dbReference>
<dbReference type="InterPro" id="IPR007730">
    <property type="entry name" value="SPOR-like_dom"/>
</dbReference>
<feature type="transmembrane region" description="Helical" evidence="2">
    <location>
        <begin position="6"/>
        <end position="26"/>
    </location>
</feature>
<gene>
    <name evidence="4" type="ORF">TDSAC_0646</name>
</gene>
<keyword evidence="2" id="KW-0812">Transmembrane</keyword>
<dbReference type="Pfam" id="PF05036">
    <property type="entry name" value="SPOR"/>
    <property type="match status" value="1"/>
</dbReference>
<evidence type="ECO:0000313" key="5">
    <source>
        <dbReference type="Proteomes" id="UP000244792"/>
    </source>
</evidence>
<evidence type="ECO:0000313" key="4">
    <source>
        <dbReference type="EMBL" id="AWB10019.1"/>
    </source>
</evidence>
<evidence type="ECO:0000259" key="3">
    <source>
        <dbReference type="PROSITE" id="PS51724"/>
    </source>
</evidence>
<dbReference type="PROSITE" id="PS51257">
    <property type="entry name" value="PROKAR_LIPOPROTEIN"/>
    <property type="match status" value="1"/>
</dbReference>
<evidence type="ECO:0000256" key="2">
    <source>
        <dbReference type="SAM" id="Phobius"/>
    </source>
</evidence>
<feature type="domain" description="SPOR" evidence="3">
    <location>
        <begin position="140"/>
        <end position="179"/>
    </location>
</feature>
<dbReference type="Gene3D" id="3.30.70.1070">
    <property type="entry name" value="Sporulation related repeat"/>
    <property type="match status" value="1"/>
</dbReference>
<keyword evidence="2" id="KW-0472">Membrane</keyword>
<proteinExistence type="predicted"/>